<feature type="region of interest" description="Disordered" evidence="1">
    <location>
        <begin position="288"/>
        <end position="309"/>
    </location>
</feature>
<sequence>MDKTIEKPFLKAFEFGGVVHNCITVIRHKYDLGYLPQRTAEEEKERLSKLTPKEKEEQLKAEQKWQHVYDVKYPEIIKTETDAFDDTVIMYVDSPLMEEIEKNLLECNSQKEKDRYIFSLLKPFKEFSDIYCPKAEIERLNKDIKLHEEYILNWEKRKEDKNYNANNVDIQGQIDACKWFIEKNKKQIEREYYINKRFIELTCQPNKGSEQSKKGTVEWCLSAFVGVENMFANKLDALLLTYGIDLMRLQKESGIYLKSYRLITDVDFYIGSMELAKKYIDELPKTVTSNEQTTIKPQPEQTPDASLSESETFLPVTLRTERALKYFPKAIEANIVTKTDTGYSMGSAIKTKAILAYFLELVFCRDNTGKDNGNDFPETDLNTLFGESRLGKARGQYASNKSGKPKGYEIIDKIFE</sequence>
<name>A0A413VKT9_9BACE</name>
<organism evidence="2 3">
    <name type="scientific">Bacteroides nordii</name>
    <dbReference type="NCBI Taxonomy" id="291645"/>
    <lineage>
        <taxon>Bacteria</taxon>
        <taxon>Pseudomonadati</taxon>
        <taxon>Bacteroidota</taxon>
        <taxon>Bacteroidia</taxon>
        <taxon>Bacteroidales</taxon>
        <taxon>Bacteroidaceae</taxon>
        <taxon>Bacteroides</taxon>
    </lineage>
</organism>
<dbReference type="Proteomes" id="UP000284379">
    <property type="component" value="Unassembled WGS sequence"/>
</dbReference>
<protein>
    <submittedName>
        <fullName evidence="2">Uncharacterized protein</fullName>
    </submittedName>
</protein>
<comment type="caution">
    <text evidence="2">The sequence shown here is derived from an EMBL/GenBank/DDBJ whole genome shotgun (WGS) entry which is preliminary data.</text>
</comment>
<proteinExistence type="predicted"/>
<evidence type="ECO:0000256" key="1">
    <source>
        <dbReference type="SAM" id="MobiDB-lite"/>
    </source>
</evidence>
<dbReference type="EMBL" id="QSGO01000010">
    <property type="protein sequence ID" value="RHB34220.1"/>
    <property type="molecule type" value="Genomic_DNA"/>
</dbReference>
<reference evidence="2 3" key="1">
    <citation type="submission" date="2018-08" db="EMBL/GenBank/DDBJ databases">
        <title>A genome reference for cultivated species of the human gut microbiota.</title>
        <authorList>
            <person name="Zou Y."/>
            <person name="Xue W."/>
            <person name="Luo G."/>
        </authorList>
    </citation>
    <scope>NUCLEOTIDE SEQUENCE [LARGE SCALE GENOMIC DNA]</scope>
    <source>
        <strain evidence="2 3">AM40-30BH</strain>
    </source>
</reference>
<accession>A0A413VKT9</accession>
<evidence type="ECO:0000313" key="2">
    <source>
        <dbReference type="EMBL" id="RHB34220.1"/>
    </source>
</evidence>
<evidence type="ECO:0000313" key="3">
    <source>
        <dbReference type="Proteomes" id="UP000284379"/>
    </source>
</evidence>
<dbReference type="RefSeq" id="WP_122201756.1">
    <property type="nucleotide sequence ID" value="NZ_CABJFV010000010.1"/>
</dbReference>
<gene>
    <name evidence="2" type="ORF">DW888_13560</name>
</gene>
<dbReference type="AlphaFoldDB" id="A0A413VKT9"/>